<dbReference type="InterPro" id="IPR013467">
    <property type="entry name" value="HNH78-like"/>
</dbReference>
<sequence length="210" mass="23621">MRKINKGKEPHELKRHRTTPGADFESLDKRTIRAALVAEQGGICCYCMGPIQAQHDKMKIEHFACQKDNPELALVYSNMLGACRGNDQPGVTPADHHCDTRKADGVLSFNPANPQPDVGTLIEYGTDGTISSPNAQFDTELNEVLNLNWINLVNARKSRLSAFRALPRKKGTVPKATWEKHLRKFEGRGRSGNFQPHCEVVIFYLRKKLR</sequence>
<name>A0A1H9HDJ0_9BACT</name>
<reference evidence="3" key="1">
    <citation type="submission" date="2016-10" db="EMBL/GenBank/DDBJ databases">
        <authorList>
            <person name="Varghese N."/>
            <person name="Submissions S."/>
        </authorList>
    </citation>
    <scope>NUCLEOTIDE SEQUENCE [LARGE SCALE GENOMIC DNA]</scope>
    <source>
        <strain evidence="3">DSM 24740</strain>
    </source>
</reference>
<dbReference type="RefSeq" id="WP_090168882.1">
    <property type="nucleotide sequence ID" value="NZ_FOFB01000012.1"/>
</dbReference>
<dbReference type="EMBL" id="FOFB01000012">
    <property type="protein sequence ID" value="SEQ60435.1"/>
    <property type="molecule type" value="Genomic_DNA"/>
</dbReference>
<dbReference type="STRING" id="478744.SAMN05444359_112118"/>
<protein>
    <submittedName>
        <fullName evidence="2">TIGR02646 family protein</fullName>
    </submittedName>
</protein>
<feature type="compositionally biased region" description="Basic and acidic residues" evidence="1">
    <location>
        <begin position="1"/>
        <end position="12"/>
    </location>
</feature>
<dbReference type="AlphaFoldDB" id="A0A1H9HDJ0"/>
<evidence type="ECO:0000313" key="3">
    <source>
        <dbReference type="Proteomes" id="UP000199021"/>
    </source>
</evidence>
<keyword evidence="3" id="KW-1185">Reference proteome</keyword>
<dbReference type="NCBIfam" id="TIGR02646">
    <property type="entry name" value="retron system putative HNH endonuclease"/>
    <property type="match status" value="1"/>
</dbReference>
<evidence type="ECO:0000313" key="2">
    <source>
        <dbReference type="EMBL" id="SEQ60435.1"/>
    </source>
</evidence>
<evidence type="ECO:0000256" key="1">
    <source>
        <dbReference type="SAM" id="MobiDB-lite"/>
    </source>
</evidence>
<dbReference type="Proteomes" id="UP000199021">
    <property type="component" value="Unassembled WGS sequence"/>
</dbReference>
<dbReference type="InParanoid" id="A0A1H9HDJ0"/>
<accession>A0A1H9HDJ0</accession>
<feature type="region of interest" description="Disordered" evidence="1">
    <location>
        <begin position="1"/>
        <end position="22"/>
    </location>
</feature>
<organism evidence="2 3">
    <name type="scientific">Neolewinella agarilytica</name>
    <dbReference type="NCBI Taxonomy" id="478744"/>
    <lineage>
        <taxon>Bacteria</taxon>
        <taxon>Pseudomonadati</taxon>
        <taxon>Bacteroidota</taxon>
        <taxon>Saprospiria</taxon>
        <taxon>Saprospirales</taxon>
        <taxon>Lewinellaceae</taxon>
        <taxon>Neolewinella</taxon>
    </lineage>
</organism>
<proteinExistence type="predicted"/>
<gene>
    <name evidence="2" type="ORF">SAMN05444359_112118</name>
</gene>
<dbReference type="OrthoDB" id="9805802at2"/>